<keyword evidence="1" id="KW-0175">Coiled coil</keyword>
<reference evidence="3" key="1">
    <citation type="submission" date="2022-09" db="EMBL/GenBank/DDBJ databases">
        <title>Intensive care unit water sources are persistently colonized with multi-drug resistant bacteria and are the site of extensive horizontal gene transfer of antibiotic resistance genes.</title>
        <authorList>
            <person name="Diorio-Toth L."/>
        </authorList>
    </citation>
    <scope>NUCLEOTIDE SEQUENCE</scope>
    <source>
        <strain evidence="3">GD03782</strain>
    </source>
</reference>
<protein>
    <submittedName>
        <fullName evidence="3">Uncharacterized protein</fullName>
    </submittedName>
</protein>
<dbReference type="Proteomes" id="UP001160882">
    <property type="component" value="Unassembled WGS sequence"/>
</dbReference>
<gene>
    <name evidence="3" type="ORF">N5I14_04775</name>
</gene>
<dbReference type="RefSeq" id="WP_280080682.1">
    <property type="nucleotide sequence ID" value="NZ_JAOCGG010000006.1"/>
</dbReference>
<organism evidence="3 4">
    <name type="scientific">Pseudomonas mosselii</name>
    <dbReference type="NCBI Taxonomy" id="78327"/>
    <lineage>
        <taxon>Bacteria</taxon>
        <taxon>Pseudomonadati</taxon>
        <taxon>Pseudomonadota</taxon>
        <taxon>Gammaproteobacteria</taxon>
        <taxon>Pseudomonadales</taxon>
        <taxon>Pseudomonadaceae</taxon>
        <taxon>Pseudomonas</taxon>
    </lineage>
</organism>
<dbReference type="AlphaFoldDB" id="A0AA42RTA9"/>
<evidence type="ECO:0000313" key="3">
    <source>
        <dbReference type="EMBL" id="MDH1629557.1"/>
    </source>
</evidence>
<evidence type="ECO:0000313" key="4">
    <source>
        <dbReference type="Proteomes" id="UP001160882"/>
    </source>
</evidence>
<feature type="region of interest" description="Disordered" evidence="2">
    <location>
        <begin position="186"/>
        <end position="209"/>
    </location>
</feature>
<feature type="compositionally biased region" description="Low complexity" evidence="2">
    <location>
        <begin position="189"/>
        <end position="200"/>
    </location>
</feature>
<sequence>MNLRTFTVSNRDNEQLNAVVVCAFQATAINRTFLVYTLNEHLDSQLTRIYLAPVEIEPQAVLMSTASNEEFKAATQVLKALFEDLGKGQAQHASYQRIELGEHEVPPARLEGHHQIKVNLQWVLKLLSADPSAPGEAVGQPLIQTEEPESQHQQEQHPLPAKTLTYQLSATSSDPSMALHYSLGDRQKAPAAQSLPAPSSVNTSQDQSRFENLRKLERNIRVVVASLNQKKKDLEARGAQLKKLEQQLAEREAVLLRRESELEGKDNELNEGLSELAKIDHDLDELFRDLSIEDGTAAGL</sequence>
<dbReference type="EMBL" id="JAOCGG010000006">
    <property type="protein sequence ID" value="MDH1629557.1"/>
    <property type="molecule type" value="Genomic_DNA"/>
</dbReference>
<accession>A0AA42RTA9</accession>
<evidence type="ECO:0000256" key="1">
    <source>
        <dbReference type="SAM" id="Coils"/>
    </source>
</evidence>
<name>A0AA42RTA9_9PSED</name>
<feature type="coiled-coil region" evidence="1">
    <location>
        <begin position="213"/>
        <end position="261"/>
    </location>
</feature>
<evidence type="ECO:0000256" key="2">
    <source>
        <dbReference type="SAM" id="MobiDB-lite"/>
    </source>
</evidence>
<proteinExistence type="predicted"/>
<comment type="caution">
    <text evidence="3">The sequence shown here is derived from an EMBL/GenBank/DDBJ whole genome shotgun (WGS) entry which is preliminary data.</text>
</comment>